<dbReference type="EMBL" id="CAJOBG010045718">
    <property type="protein sequence ID" value="CAF4446327.1"/>
    <property type="molecule type" value="Genomic_DNA"/>
</dbReference>
<evidence type="ECO:0000313" key="5">
    <source>
        <dbReference type="EMBL" id="CAF4446327.1"/>
    </source>
</evidence>
<accession>A0A816M6H6</accession>
<name>A0A816M6H6_9BILA</name>
<dbReference type="Proteomes" id="UP000663842">
    <property type="component" value="Unassembled WGS sequence"/>
</dbReference>
<comment type="caution">
    <text evidence="2">The sequence shown here is derived from an EMBL/GenBank/DDBJ whole genome shotgun (WGS) entry which is preliminary data.</text>
</comment>
<reference evidence="2" key="1">
    <citation type="submission" date="2021-02" db="EMBL/GenBank/DDBJ databases">
        <authorList>
            <person name="Nowell W R."/>
        </authorList>
    </citation>
    <scope>NUCLEOTIDE SEQUENCE</scope>
</reference>
<keyword evidence="6" id="KW-1185">Reference proteome</keyword>
<proteinExistence type="predicted"/>
<evidence type="ECO:0000313" key="2">
    <source>
        <dbReference type="EMBL" id="CAF1980675.1"/>
    </source>
</evidence>
<feature type="region of interest" description="Disordered" evidence="1">
    <location>
        <begin position="11"/>
        <end position="30"/>
    </location>
</feature>
<evidence type="ECO:0000313" key="7">
    <source>
        <dbReference type="Proteomes" id="UP000663887"/>
    </source>
</evidence>
<dbReference type="EMBL" id="CAJOBF010005964">
    <property type="protein sequence ID" value="CAF4192441.1"/>
    <property type="molecule type" value="Genomic_DNA"/>
</dbReference>
<dbReference type="EMBL" id="CAJNRF010014463">
    <property type="protein sequence ID" value="CAF2157072.1"/>
    <property type="molecule type" value="Genomic_DNA"/>
</dbReference>
<dbReference type="Proteomes" id="UP000663887">
    <property type="component" value="Unassembled WGS sequence"/>
</dbReference>
<dbReference type="Proteomes" id="UP000663856">
    <property type="component" value="Unassembled WGS sequence"/>
</dbReference>
<evidence type="ECO:0000313" key="3">
    <source>
        <dbReference type="EMBL" id="CAF2157072.1"/>
    </source>
</evidence>
<gene>
    <name evidence="5" type="ORF">OVN521_LOCUS37605</name>
    <name evidence="4" type="ORF">UXM345_LOCUS27514</name>
    <name evidence="3" type="ORF">WKI299_LOCUS31581</name>
    <name evidence="2" type="ORF">XDN619_LOCUS2355</name>
</gene>
<dbReference type="EMBL" id="CAJNRG010000110">
    <property type="protein sequence ID" value="CAF1980675.1"/>
    <property type="molecule type" value="Genomic_DNA"/>
</dbReference>
<organism evidence="2 7">
    <name type="scientific">Rotaria magnacalcarata</name>
    <dbReference type="NCBI Taxonomy" id="392030"/>
    <lineage>
        <taxon>Eukaryota</taxon>
        <taxon>Metazoa</taxon>
        <taxon>Spiralia</taxon>
        <taxon>Gnathifera</taxon>
        <taxon>Rotifera</taxon>
        <taxon>Eurotatoria</taxon>
        <taxon>Bdelloidea</taxon>
        <taxon>Philodinida</taxon>
        <taxon>Philodinidae</taxon>
        <taxon>Rotaria</taxon>
    </lineage>
</organism>
<feature type="compositionally biased region" description="Polar residues" evidence="1">
    <location>
        <begin position="55"/>
        <end position="65"/>
    </location>
</feature>
<feature type="region of interest" description="Disordered" evidence="1">
    <location>
        <begin position="41"/>
        <end position="66"/>
    </location>
</feature>
<dbReference type="Proteomes" id="UP000663866">
    <property type="component" value="Unassembled WGS sequence"/>
</dbReference>
<dbReference type="AlphaFoldDB" id="A0A816M6H6"/>
<protein>
    <submittedName>
        <fullName evidence="2">Uncharacterized protein</fullName>
    </submittedName>
</protein>
<sequence length="137" mass="15965">MYEHLRMAIEHAQRRSQQEQQQSNLRRRRNQATLSKIIISESIVSSNDNERDNASTESIDLQQPFPTCCNESSDVEDDFDLLVVDEDPNELHNASYSNDESDDQNDLLVLEDILIPDNRKNNNCLHPYTNMKTYDFC</sequence>
<evidence type="ECO:0000313" key="6">
    <source>
        <dbReference type="Proteomes" id="UP000663866"/>
    </source>
</evidence>
<evidence type="ECO:0000313" key="4">
    <source>
        <dbReference type="EMBL" id="CAF4192441.1"/>
    </source>
</evidence>
<evidence type="ECO:0000256" key="1">
    <source>
        <dbReference type="SAM" id="MobiDB-lite"/>
    </source>
</evidence>